<proteinExistence type="inferred from homology"/>
<comment type="similarity">
    <text evidence="3">Belongs to the gas vesicle GvpF/GvpL family.</text>
</comment>
<dbReference type="PANTHER" id="PTHR36852">
    <property type="entry name" value="PROTEIN GVPL 2"/>
    <property type="match status" value="1"/>
</dbReference>
<feature type="region of interest" description="Disordered" evidence="4">
    <location>
        <begin position="265"/>
        <end position="285"/>
    </location>
</feature>
<accession>A0ABT1JI35</accession>
<gene>
    <name evidence="5" type="ORF">G443_002453</name>
</gene>
<protein>
    <submittedName>
        <fullName evidence="5">Gas vesicle synthesis protein GvpL/GvpF</fullName>
    </submittedName>
</protein>
<sequence length="285" mass="31050">MTATLATITYVYAVTTSEPDSGQGHTPPSGGIDGASVRALPVGPLTAVVSSLPRDHFSEAALKDSLNDLGRLEAVARGHHTVVSDMAAHRPVLPLRLATIYDDDERVRQMVRGRAREFLSALDRFAGRAEWGVKVFTDDTPAPADEGDRAAPAPSRPTTPGGGGAGRAYLRRRIQRREARERAWERASDLSTRLVDRLDQLAEARRRHRAQDNQLSGARGGNVLNAAFLVSEENTRAFAAEVERWSRAEPGVRVELTGPWVPYSFVPDGLDERTSPDPSPSTVER</sequence>
<feature type="region of interest" description="Disordered" evidence="4">
    <location>
        <begin position="136"/>
        <end position="168"/>
    </location>
</feature>
<evidence type="ECO:0000313" key="6">
    <source>
        <dbReference type="Proteomes" id="UP000791080"/>
    </source>
</evidence>
<dbReference type="Proteomes" id="UP000791080">
    <property type="component" value="Unassembled WGS sequence"/>
</dbReference>
<organism evidence="5 6">
    <name type="scientific">Actinoalloteichus caeruleus DSM 43889</name>
    <dbReference type="NCBI Taxonomy" id="1120930"/>
    <lineage>
        <taxon>Bacteria</taxon>
        <taxon>Bacillati</taxon>
        <taxon>Actinomycetota</taxon>
        <taxon>Actinomycetes</taxon>
        <taxon>Pseudonocardiales</taxon>
        <taxon>Pseudonocardiaceae</taxon>
        <taxon>Actinoalloteichus</taxon>
        <taxon>Actinoalloteichus cyanogriseus</taxon>
    </lineage>
</organism>
<keyword evidence="6" id="KW-1185">Reference proteome</keyword>
<evidence type="ECO:0000256" key="1">
    <source>
        <dbReference type="ARBA" id="ARBA00022987"/>
    </source>
</evidence>
<evidence type="ECO:0000256" key="3">
    <source>
        <dbReference type="ARBA" id="ARBA00035643"/>
    </source>
</evidence>
<comment type="caution">
    <text evidence="5">The sequence shown here is derived from an EMBL/GenBank/DDBJ whole genome shotgun (WGS) entry which is preliminary data.</text>
</comment>
<dbReference type="InterPro" id="IPR009430">
    <property type="entry name" value="GvpL/GvpF"/>
</dbReference>
<reference evidence="5 6" key="1">
    <citation type="submission" date="2022-06" db="EMBL/GenBank/DDBJ databases">
        <title>Genomic Encyclopedia of Type Strains, Phase I: the one thousand microbial genomes (KMG-I) project.</title>
        <authorList>
            <person name="Kyrpides N."/>
        </authorList>
    </citation>
    <scope>NUCLEOTIDE SEQUENCE [LARGE SCALE GENOMIC DNA]</scope>
    <source>
        <strain evidence="5 6">DSM 43889</strain>
    </source>
</reference>
<keyword evidence="1" id="KW-0304">Gas vesicle</keyword>
<evidence type="ECO:0000256" key="2">
    <source>
        <dbReference type="ARBA" id="ARBA00035108"/>
    </source>
</evidence>
<dbReference type="EMBL" id="AUBJ02000001">
    <property type="protein sequence ID" value="MCP2332183.1"/>
    <property type="molecule type" value="Genomic_DNA"/>
</dbReference>
<comment type="subcellular location">
    <subcellularLocation>
        <location evidence="2">Gas vesicle</location>
    </subcellularLocation>
</comment>
<dbReference type="PANTHER" id="PTHR36852:SF1">
    <property type="entry name" value="PROTEIN GVPL 2"/>
    <property type="match status" value="1"/>
</dbReference>
<evidence type="ECO:0000256" key="4">
    <source>
        <dbReference type="SAM" id="MobiDB-lite"/>
    </source>
</evidence>
<feature type="compositionally biased region" description="Low complexity" evidence="4">
    <location>
        <begin position="150"/>
        <end position="159"/>
    </location>
</feature>
<name>A0ABT1JI35_ACTCY</name>
<evidence type="ECO:0000313" key="5">
    <source>
        <dbReference type="EMBL" id="MCP2332183.1"/>
    </source>
</evidence>
<dbReference type="Pfam" id="PF06386">
    <property type="entry name" value="GvpL_GvpF"/>
    <property type="match status" value="1"/>
</dbReference>
<dbReference type="RefSeq" id="WP_051313271.1">
    <property type="nucleotide sequence ID" value="NZ_AUBJ02000001.1"/>
</dbReference>